<evidence type="ECO:0000256" key="11">
    <source>
        <dbReference type="ARBA" id="ARBA00023065"/>
    </source>
</evidence>
<comment type="subcellular location">
    <subcellularLocation>
        <location evidence="1">Cell inner membrane</location>
        <topology evidence="1">Multi-pass membrane protein</topology>
    </subcellularLocation>
</comment>
<proteinExistence type="inferred from homology"/>
<evidence type="ECO:0000259" key="15">
    <source>
        <dbReference type="Pfam" id="PF20560"/>
    </source>
</evidence>
<protein>
    <submittedName>
        <fullName evidence="16">Chemotaxis protein MotA</fullName>
    </submittedName>
</protein>
<keyword evidence="3" id="KW-0813">Transport</keyword>
<keyword evidence="4" id="KW-1003">Cell membrane</keyword>
<evidence type="ECO:0000313" key="16">
    <source>
        <dbReference type="EMBL" id="ROQ25891.1"/>
    </source>
</evidence>
<comment type="caution">
    <text evidence="16">The sequence shown here is derived from an EMBL/GenBank/DDBJ whole genome shotgun (WGS) entry which is preliminary data.</text>
</comment>
<keyword evidence="6" id="KW-0997">Cell inner membrane</keyword>
<evidence type="ECO:0000256" key="12">
    <source>
        <dbReference type="ARBA" id="ARBA00023136"/>
    </source>
</evidence>
<dbReference type="InterPro" id="IPR046786">
    <property type="entry name" value="MotA_N"/>
</dbReference>
<keyword evidence="8" id="KW-0283">Flagellar rotation</keyword>
<evidence type="ECO:0000256" key="10">
    <source>
        <dbReference type="ARBA" id="ARBA00022989"/>
    </source>
</evidence>
<dbReference type="InterPro" id="IPR022522">
    <property type="entry name" value="Flagellar_motor_stator_MotA"/>
</dbReference>
<name>A0A3N1PF18_9GAMM</name>
<evidence type="ECO:0000256" key="5">
    <source>
        <dbReference type="ARBA" id="ARBA00022500"/>
    </source>
</evidence>
<dbReference type="Proteomes" id="UP000268033">
    <property type="component" value="Unassembled WGS sequence"/>
</dbReference>
<dbReference type="GO" id="GO:0071978">
    <property type="term" value="P:bacterial-type flagellum-dependent swarming motility"/>
    <property type="evidence" value="ECO:0007669"/>
    <property type="project" value="InterPro"/>
</dbReference>
<dbReference type="InterPro" id="IPR002898">
    <property type="entry name" value="MotA_ExbB_proton_chnl"/>
</dbReference>
<dbReference type="OrthoDB" id="9782603at2"/>
<dbReference type="AlphaFoldDB" id="A0A3N1PF18"/>
<keyword evidence="9" id="KW-0375">Hydrogen ion transport</keyword>
<dbReference type="PANTHER" id="PTHR30433:SF4">
    <property type="entry name" value="MOTILITY PROTEIN A"/>
    <property type="match status" value="1"/>
</dbReference>
<evidence type="ECO:0000256" key="7">
    <source>
        <dbReference type="ARBA" id="ARBA00022692"/>
    </source>
</evidence>
<comment type="similarity">
    <text evidence="2">Belongs to the MotA family.</text>
</comment>
<dbReference type="GO" id="GO:0006935">
    <property type="term" value="P:chemotaxis"/>
    <property type="evidence" value="ECO:0007669"/>
    <property type="project" value="UniProtKB-KW"/>
</dbReference>
<evidence type="ECO:0000256" key="13">
    <source>
        <dbReference type="SAM" id="Phobius"/>
    </source>
</evidence>
<dbReference type="GO" id="GO:0005886">
    <property type="term" value="C:plasma membrane"/>
    <property type="evidence" value="ECO:0007669"/>
    <property type="project" value="UniProtKB-SubCell"/>
</dbReference>
<dbReference type="InterPro" id="IPR047055">
    <property type="entry name" value="MotA-like"/>
</dbReference>
<keyword evidence="5" id="KW-0145">Chemotaxis</keyword>
<keyword evidence="12 13" id="KW-0472">Membrane</keyword>
<evidence type="ECO:0000256" key="6">
    <source>
        <dbReference type="ARBA" id="ARBA00022519"/>
    </source>
</evidence>
<keyword evidence="11" id="KW-0406">Ion transport</keyword>
<dbReference type="NCBIfam" id="TIGR03818">
    <property type="entry name" value="MotA1"/>
    <property type="match status" value="1"/>
</dbReference>
<evidence type="ECO:0000256" key="8">
    <source>
        <dbReference type="ARBA" id="ARBA00022779"/>
    </source>
</evidence>
<dbReference type="Pfam" id="PF20560">
    <property type="entry name" value="MotA_N"/>
    <property type="match status" value="1"/>
</dbReference>
<dbReference type="GO" id="GO:1902600">
    <property type="term" value="P:proton transmembrane transport"/>
    <property type="evidence" value="ECO:0007669"/>
    <property type="project" value="UniProtKB-KW"/>
</dbReference>
<dbReference type="EMBL" id="RJUL01000005">
    <property type="protein sequence ID" value="ROQ25891.1"/>
    <property type="molecule type" value="Genomic_DNA"/>
</dbReference>
<evidence type="ECO:0000256" key="2">
    <source>
        <dbReference type="ARBA" id="ARBA00008038"/>
    </source>
</evidence>
<feature type="domain" description="MotA/TolQ/ExbB proton channel" evidence="14">
    <location>
        <begin position="124"/>
        <end position="238"/>
    </location>
</feature>
<feature type="transmembrane region" description="Helical" evidence="13">
    <location>
        <begin position="198"/>
        <end position="220"/>
    </location>
</feature>
<evidence type="ECO:0000256" key="3">
    <source>
        <dbReference type="ARBA" id="ARBA00022448"/>
    </source>
</evidence>
<dbReference type="STRING" id="584787.GCA_001247655_02950"/>
<evidence type="ECO:0000256" key="1">
    <source>
        <dbReference type="ARBA" id="ARBA00004429"/>
    </source>
</evidence>
<evidence type="ECO:0000259" key="14">
    <source>
        <dbReference type="Pfam" id="PF01618"/>
    </source>
</evidence>
<dbReference type="PROSITE" id="PS01307">
    <property type="entry name" value="MOTA"/>
    <property type="match status" value="1"/>
</dbReference>
<accession>A0A3N1PF18</accession>
<keyword evidence="17" id="KW-1185">Reference proteome</keyword>
<keyword evidence="10 13" id="KW-1133">Transmembrane helix</keyword>
<feature type="domain" description="Motility protein A N-terminal" evidence="15">
    <location>
        <begin position="4"/>
        <end position="93"/>
    </location>
</feature>
<evidence type="ECO:0000313" key="17">
    <source>
        <dbReference type="Proteomes" id="UP000268033"/>
    </source>
</evidence>
<sequence>MQKLIGVGLVALCVFGGFVMANGKLIALWQPSEMVIILGAALGSMVIGNSTTVLKEVLHQLKGLLASRKGEAQLARELLMIMHTLLDEIRQKGLKVLDAHIEAPMASPLFQRFPEILKEPILVNFITDNLRMLAMGKISAHEFEAVLEQEILAIEDDLLRASKALHRAGEAMPGFGILAAVGGIIITMQHLDGPLGEIGVHVAAALVGTFIGIFGCYCLFEPAGAAMAELVHRKISTLECVKAVLTSHVAGKSPLLAVDAGRRVLEMDVKPSFATVERWLDSEAM</sequence>
<dbReference type="RefSeq" id="WP_050658443.1">
    <property type="nucleotide sequence ID" value="NZ_JBLXAC010000003.1"/>
</dbReference>
<keyword evidence="7 13" id="KW-0812">Transmembrane</keyword>
<evidence type="ECO:0000256" key="4">
    <source>
        <dbReference type="ARBA" id="ARBA00022475"/>
    </source>
</evidence>
<evidence type="ECO:0000256" key="9">
    <source>
        <dbReference type="ARBA" id="ARBA00022781"/>
    </source>
</evidence>
<gene>
    <name evidence="16" type="ORF">EDC28_105202</name>
</gene>
<organism evidence="16 17">
    <name type="scientific">Gallaecimonas pentaromativorans</name>
    <dbReference type="NCBI Taxonomy" id="584787"/>
    <lineage>
        <taxon>Bacteria</taxon>
        <taxon>Pseudomonadati</taxon>
        <taxon>Pseudomonadota</taxon>
        <taxon>Gammaproteobacteria</taxon>
        <taxon>Enterobacterales</taxon>
        <taxon>Gallaecimonadaceae</taxon>
        <taxon>Gallaecimonas</taxon>
    </lineage>
</organism>
<dbReference type="InterPro" id="IPR000540">
    <property type="entry name" value="Flag_MotA_CS"/>
</dbReference>
<dbReference type="Pfam" id="PF01618">
    <property type="entry name" value="MotA_ExbB"/>
    <property type="match status" value="1"/>
</dbReference>
<feature type="transmembrane region" description="Helical" evidence="13">
    <location>
        <begin position="33"/>
        <end position="54"/>
    </location>
</feature>
<dbReference type="PANTHER" id="PTHR30433">
    <property type="entry name" value="CHEMOTAXIS PROTEIN MOTA"/>
    <property type="match status" value="1"/>
</dbReference>
<reference evidence="16 17" key="1">
    <citation type="submission" date="2018-11" db="EMBL/GenBank/DDBJ databases">
        <title>Genomic Encyclopedia of Type Strains, Phase IV (KMG-IV): sequencing the most valuable type-strain genomes for metagenomic binning, comparative biology and taxonomic classification.</title>
        <authorList>
            <person name="Goeker M."/>
        </authorList>
    </citation>
    <scope>NUCLEOTIDE SEQUENCE [LARGE SCALE GENOMIC DNA]</scope>
    <source>
        <strain evidence="16 17">DSM 21945</strain>
    </source>
</reference>
<feature type="transmembrane region" description="Helical" evidence="13">
    <location>
        <begin position="168"/>
        <end position="186"/>
    </location>
</feature>